<dbReference type="KEGG" id="lfa:LFA_1126"/>
<name>A0A098G3I4_9GAMM</name>
<organism evidence="1 2">
    <name type="scientific">Legionella fallonii LLAP-10</name>
    <dbReference type="NCBI Taxonomy" id="1212491"/>
    <lineage>
        <taxon>Bacteria</taxon>
        <taxon>Pseudomonadati</taxon>
        <taxon>Pseudomonadota</taxon>
        <taxon>Gammaproteobacteria</taxon>
        <taxon>Legionellales</taxon>
        <taxon>Legionellaceae</taxon>
        <taxon>Legionella</taxon>
    </lineage>
</organism>
<dbReference type="HOGENOM" id="CLU_146645_0_0_6"/>
<dbReference type="STRING" id="1212491.LFA_1126"/>
<dbReference type="EMBL" id="LN614827">
    <property type="protein sequence ID" value="CEG56559.1"/>
    <property type="molecule type" value="Genomic_DNA"/>
</dbReference>
<evidence type="ECO:0000313" key="1">
    <source>
        <dbReference type="EMBL" id="CEG56559.1"/>
    </source>
</evidence>
<gene>
    <name evidence="1" type="ORF">LFA_1126</name>
</gene>
<evidence type="ECO:0000313" key="2">
    <source>
        <dbReference type="Proteomes" id="UP000032430"/>
    </source>
</evidence>
<sequence>MSFMKGERGYQGIIDRYIEGKKQFIDSIRAAITKQTLDLGERQKRLETFDALLLKATYASEEELEDGFRKSLPLPHDPTISFIVRQLREVNGFCNQSFSDEHEGYQSIYNTITFLTSETKRGIREQFSKALTEMVFDKTGTPPANNQCL</sequence>
<dbReference type="AlphaFoldDB" id="A0A098G3I4"/>
<reference evidence="2" key="1">
    <citation type="submission" date="2014-09" db="EMBL/GenBank/DDBJ databases">
        <authorList>
            <person name="Gomez-Valero L."/>
        </authorList>
    </citation>
    <scope>NUCLEOTIDE SEQUENCE [LARGE SCALE GENOMIC DNA]</scope>
    <source>
        <strain evidence="2">ATCC700992</strain>
    </source>
</reference>
<proteinExistence type="predicted"/>
<accession>A0A098G3I4</accession>
<dbReference type="RefSeq" id="WP_052673857.1">
    <property type="nucleotide sequence ID" value="NZ_LN614827.1"/>
</dbReference>
<dbReference type="Proteomes" id="UP000032430">
    <property type="component" value="Chromosome I"/>
</dbReference>
<protein>
    <submittedName>
        <fullName evidence="1">Uncharacterized protein</fullName>
    </submittedName>
</protein>
<keyword evidence="2" id="KW-1185">Reference proteome</keyword>